<sequence>MGKTTNIPIPPVRHNSTTPQDPPDDSIHAPEAPPRSPSLTGVDQTLSPLPRASLIRCGLASAPPSIAPAGPSLVSRIARESLNSSANLPIQTPPGLLLQSPEKPFSQDTEQRYSLDPHRLNHSSSDIGQREPTPAPAGVSIHPIIESHEERLDNNVDLPRVKVLLCGLDNSLPDTMRFMSACFKYVKGVRHRDIHVHCVFETIDKEFDWFFDPNGIAPGGLLILCLTGHGAPTSYGVGVTDSFGQTLVDTIKLHTSINKLRVPCTLEVVIGACKSEGLIVGLDRLLAMDTKDAGKVTSSSESSTLFKVLHNRPPLHWMVPKLNTKAQIIVWAAATDDGIAYGRRTKIGSQDLMIEAICEALTKSGGHISRKALFEKSCKPISKFNRLRDEKFRSMTSEKKMKVQDQHKPQLLCLLASSGNYQLVLDTPFFVAVTQCGEAIPE</sequence>
<evidence type="ECO:0000256" key="1">
    <source>
        <dbReference type="SAM" id="MobiDB-lite"/>
    </source>
</evidence>
<feature type="compositionally biased region" description="Polar residues" evidence="1">
    <location>
        <begin position="37"/>
        <end position="47"/>
    </location>
</feature>
<proteinExistence type="predicted"/>
<reference evidence="2" key="1">
    <citation type="submission" date="2021-01" db="EMBL/GenBank/DDBJ databases">
        <authorList>
            <person name="Kaushik A."/>
        </authorList>
    </citation>
    <scope>NUCLEOTIDE SEQUENCE</scope>
    <source>
        <strain evidence="2">AG1-1A</strain>
    </source>
</reference>
<dbReference type="EMBL" id="CAJMWR010001505">
    <property type="protein sequence ID" value="CAE6427585.1"/>
    <property type="molecule type" value="Genomic_DNA"/>
</dbReference>
<name>A0A8H2XM56_9AGAM</name>
<protein>
    <submittedName>
        <fullName evidence="2">Uncharacterized protein</fullName>
    </submittedName>
</protein>
<comment type="caution">
    <text evidence="2">The sequence shown here is derived from an EMBL/GenBank/DDBJ whole genome shotgun (WGS) entry which is preliminary data.</text>
</comment>
<dbReference type="AlphaFoldDB" id="A0A8H2XM56"/>
<feature type="region of interest" description="Disordered" evidence="1">
    <location>
        <begin position="86"/>
        <end position="136"/>
    </location>
</feature>
<gene>
    <name evidence="2" type="ORF">RDB_LOCUS61715</name>
</gene>
<feature type="region of interest" description="Disordered" evidence="1">
    <location>
        <begin position="1"/>
        <end position="47"/>
    </location>
</feature>
<accession>A0A8H2XM56</accession>
<evidence type="ECO:0000313" key="3">
    <source>
        <dbReference type="Proteomes" id="UP000663840"/>
    </source>
</evidence>
<organism evidence="2 3">
    <name type="scientific">Rhizoctonia solani</name>
    <dbReference type="NCBI Taxonomy" id="456999"/>
    <lineage>
        <taxon>Eukaryota</taxon>
        <taxon>Fungi</taxon>
        <taxon>Dikarya</taxon>
        <taxon>Basidiomycota</taxon>
        <taxon>Agaricomycotina</taxon>
        <taxon>Agaricomycetes</taxon>
        <taxon>Cantharellales</taxon>
        <taxon>Ceratobasidiaceae</taxon>
        <taxon>Rhizoctonia</taxon>
    </lineage>
</organism>
<dbReference type="Gene3D" id="3.40.50.1460">
    <property type="match status" value="1"/>
</dbReference>
<feature type="compositionally biased region" description="Basic and acidic residues" evidence="1">
    <location>
        <begin position="109"/>
        <end position="119"/>
    </location>
</feature>
<evidence type="ECO:0000313" key="2">
    <source>
        <dbReference type="EMBL" id="CAE6427585.1"/>
    </source>
</evidence>
<dbReference type="Proteomes" id="UP000663840">
    <property type="component" value="Unassembled WGS sequence"/>
</dbReference>